<keyword evidence="10" id="KW-0482">Metalloprotease</keyword>
<dbReference type="GO" id="GO:0008237">
    <property type="term" value="F:metallopeptidase activity"/>
    <property type="evidence" value="ECO:0007669"/>
    <property type="project" value="UniProtKB-KW"/>
</dbReference>
<evidence type="ECO:0000313" key="15">
    <source>
        <dbReference type="Proteomes" id="UP000189464"/>
    </source>
</evidence>
<keyword evidence="9 12" id="KW-1133">Transmembrane helix</keyword>
<feature type="transmembrane region" description="Helical" evidence="12">
    <location>
        <begin position="117"/>
        <end position="136"/>
    </location>
</feature>
<dbReference type="Pfam" id="PF02163">
    <property type="entry name" value="Peptidase_M50"/>
    <property type="match status" value="2"/>
</dbReference>
<keyword evidence="6" id="KW-0479">Metal-binding</keyword>
<evidence type="ECO:0000256" key="12">
    <source>
        <dbReference type="SAM" id="Phobius"/>
    </source>
</evidence>
<feature type="domain" description="Peptidase M50" evidence="13">
    <location>
        <begin position="34"/>
        <end position="102"/>
    </location>
</feature>
<dbReference type="GO" id="GO:0006508">
    <property type="term" value="P:proteolysis"/>
    <property type="evidence" value="ECO:0007669"/>
    <property type="project" value="UniProtKB-KW"/>
</dbReference>
<comment type="subcellular location">
    <subcellularLocation>
        <location evidence="2">Membrane</location>
        <topology evidence="2">Multi-pass membrane protein</topology>
    </subcellularLocation>
</comment>
<dbReference type="PANTHER" id="PTHR39188">
    <property type="entry name" value="MEMBRANE-ASSOCIATED ZINC METALLOPROTEASE M50B"/>
    <property type="match status" value="1"/>
</dbReference>
<comment type="cofactor">
    <cofactor evidence="1">
        <name>Zn(2+)</name>
        <dbReference type="ChEBI" id="CHEBI:29105"/>
    </cofactor>
</comment>
<evidence type="ECO:0000256" key="8">
    <source>
        <dbReference type="ARBA" id="ARBA00022833"/>
    </source>
</evidence>
<keyword evidence="4" id="KW-0645">Protease</keyword>
<evidence type="ECO:0000256" key="2">
    <source>
        <dbReference type="ARBA" id="ARBA00004141"/>
    </source>
</evidence>
<dbReference type="AlphaFoldDB" id="A0A1S6IYV0"/>
<evidence type="ECO:0000259" key="13">
    <source>
        <dbReference type="Pfam" id="PF02163"/>
    </source>
</evidence>
<dbReference type="KEGG" id="dfg:B0537_13230"/>
<keyword evidence="5 12" id="KW-0812">Transmembrane</keyword>
<dbReference type="RefSeq" id="WP_077714996.1">
    <property type="nucleotide sequence ID" value="NZ_CP019698.1"/>
</dbReference>
<evidence type="ECO:0000256" key="11">
    <source>
        <dbReference type="ARBA" id="ARBA00023136"/>
    </source>
</evidence>
<feature type="transmembrane region" description="Helical" evidence="12">
    <location>
        <begin position="84"/>
        <end position="105"/>
    </location>
</feature>
<sequence>MKAGRFWGIDIHINLLFLGLMGLYFVAGVLAKGLLIFGLVLFHELAHTLAAKYYGVRVIDVEILPFGGVARLGSEMIAEPGKEIAIALAGPLSNLLLIAVAMGLRNHGIWSEEYGPFFLQINLMLAFFNLLPALPLDGGRILRSLLSPQVGVSRATVTAAVIGQVVAIVVAGLGVIGVINRMVGLDVVIIALFVLYAATKEKNMAPFLFIQQLTRKKQELSGAGVLPAEQLVAMEDVPLKEVVNLFVPQRFHSIMVLNRELQYLGQLSEAQVLDALFAYGMDYPLGKVLKPEE</sequence>
<dbReference type="Proteomes" id="UP000189464">
    <property type="component" value="Chromosome"/>
</dbReference>
<keyword evidence="11 12" id="KW-0472">Membrane</keyword>
<evidence type="ECO:0000256" key="6">
    <source>
        <dbReference type="ARBA" id="ARBA00022723"/>
    </source>
</evidence>
<feature type="transmembrane region" description="Helical" evidence="12">
    <location>
        <begin position="157"/>
        <end position="176"/>
    </location>
</feature>
<protein>
    <submittedName>
        <fullName evidence="14">Peptidase M50</fullName>
    </submittedName>
</protein>
<keyword evidence="15" id="KW-1185">Reference proteome</keyword>
<dbReference type="CDD" id="cd06161">
    <property type="entry name" value="S2P-M50_SpoIVFB"/>
    <property type="match status" value="1"/>
</dbReference>
<evidence type="ECO:0000313" key="14">
    <source>
        <dbReference type="EMBL" id="AQS59954.1"/>
    </source>
</evidence>
<dbReference type="GO" id="GO:0046872">
    <property type="term" value="F:metal ion binding"/>
    <property type="evidence" value="ECO:0007669"/>
    <property type="project" value="UniProtKB-KW"/>
</dbReference>
<gene>
    <name evidence="14" type="ORF">B0537_13230</name>
</gene>
<evidence type="ECO:0000256" key="5">
    <source>
        <dbReference type="ARBA" id="ARBA00022692"/>
    </source>
</evidence>
<feature type="transmembrane region" description="Helical" evidence="12">
    <location>
        <begin position="182"/>
        <end position="199"/>
    </location>
</feature>
<organism evidence="14 15">
    <name type="scientific">Desulforamulus ferrireducens</name>
    <dbReference type="NCBI Taxonomy" id="1833852"/>
    <lineage>
        <taxon>Bacteria</taxon>
        <taxon>Bacillati</taxon>
        <taxon>Bacillota</taxon>
        <taxon>Clostridia</taxon>
        <taxon>Eubacteriales</taxon>
        <taxon>Peptococcaceae</taxon>
        <taxon>Desulforamulus</taxon>
    </lineage>
</organism>
<keyword evidence="8" id="KW-0862">Zinc</keyword>
<dbReference type="PANTHER" id="PTHR39188:SF3">
    <property type="entry name" value="STAGE IV SPORULATION PROTEIN FB"/>
    <property type="match status" value="1"/>
</dbReference>
<feature type="domain" description="Peptidase M50" evidence="13">
    <location>
        <begin position="117"/>
        <end position="166"/>
    </location>
</feature>
<dbReference type="STRING" id="1833852.B0537_13230"/>
<evidence type="ECO:0000256" key="9">
    <source>
        <dbReference type="ARBA" id="ARBA00022989"/>
    </source>
</evidence>
<evidence type="ECO:0000256" key="10">
    <source>
        <dbReference type="ARBA" id="ARBA00023049"/>
    </source>
</evidence>
<feature type="transmembrane region" description="Helical" evidence="12">
    <location>
        <begin position="12"/>
        <end position="42"/>
    </location>
</feature>
<evidence type="ECO:0000256" key="7">
    <source>
        <dbReference type="ARBA" id="ARBA00022801"/>
    </source>
</evidence>
<dbReference type="EMBL" id="CP019698">
    <property type="protein sequence ID" value="AQS59954.1"/>
    <property type="molecule type" value="Genomic_DNA"/>
</dbReference>
<reference evidence="14 15" key="1">
    <citation type="journal article" date="2016" name="Int. J. Syst. Evol. Microbiol.">
        <title>Desulfotomaculum ferrireducens sp. nov., a moderately thermophilic sulfate-reducing and dissimilatory Fe(III)-reducing bacterium isolated from compost.</title>
        <authorList>
            <person name="Yang G."/>
            <person name="Guo J."/>
            <person name="Zhuang L."/>
            <person name="Yuan Y."/>
            <person name="Zhou S."/>
        </authorList>
    </citation>
    <scope>NUCLEOTIDE SEQUENCE [LARGE SCALE GENOMIC DNA]</scope>
    <source>
        <strain evidence="14 15">GSS09</strain>
    </source>
</reference>
<evidence type="ECO:0000256" key="1">
    <source>
        <dbReference type="ARBA" id="ARBA00001947"/>
    </source>
</evidence>
<evidence type="ECO:0000256" key="4">
    <source>
        <dbReference type="ARBA" id="ARBA00022670"/>
    </source>
</evidence>
<accession>A0A1S6IYV0</accession>
<dbReference type="InterPro" id="IPR008915">
    <property type="entry name" value="Peptidase_M50"/>
</dbReference>
<comment type="similarity">
    <text evidence="3">Belongs to the peptidase M50B family.</text>
</comment>
<name>A0A1S6IYV0_9FIRM</name>
<dbReference type="GO" id="GO:0016020">
    <property type="term" value="C:membrane"/>
    <property type="evidence" value="ECO:0007669"/>
    <property type="project" value="UniProtKB-SubCell"/>
</dbReference>
<proteinExistence type="inferred from homology"/>
<dbReference type="OrthoDB" id="166377at2"/>
<evidence type="ECO:0000256" key="3">
    <source>
        <dbReference type="ARBA" id="ARBA00007931"/>
    </source>
</evidence>
<keyword evidence="7" id="KW-0378">Hydrolase</keyword>